<keyword evidence="2" id="KW-0378">Hydrolase</keyword>
<reference evidence="8 9" key="1">
    <citation type="journal article" date="2019" name="Anaerobe">
        <title>Detection of Robinsoniella peoriensis in multiple bone samples of a trauma patient.</title>
        <authorList>
            <person name="Schrottner P."/>
            <person name="Hartwich K."/>
            <person name="Bunk B."/>
            <person name="Schober I."/>
            <person name="Helbig S."/>
            <person name="Rudolph W.W."/>
            <person name="Gunzer F."/>
        </authorList>
    </citation>
    <scope>NUCLEOTIDE SEQUENCE [LARGE SCALE GENOMIC DNA]</scope>
    <source>
        <strain evidence="8 9">DSM 106044</strain>
    </source>
</reference>
<dbReference type="Gene3D" id="3.30.1220.10">
    <property type="entry name" value="CobW-like, C-terminal domain"/>
    <property type="match status" value="1"/>
</dbReference>
<evidence type="ECO:0000259" key="7">
    <source>
        <dbReference type="Pfam" id="PF07683"/>
    </source>
</evidence>
<evidence type="ECO:0000259" key="6">
    <source>
        <dbReference type="Pfam" id="PF02492"/>
    </source>
</evidence>
<evidence type="ECO:0000313" key="9">
    <source>
        <dbReference type="Proteomes" id="UP000306509"/>
    </source>
</evidence>
<dbReference type="InterPro" id="IPR003495">
    <property type="entry name" value="CobW/HypB/UreG_nucleotide-bd"/>
</dbReference>
<feature type="domain" description="CobW/HypB/UreG nucleotide-binding" evidence="6">
    <location>
        <begin position="4"/>
        <end position="179"/>
    </location>
</feature>
<protein>
    <submittedName>
        <fullName evidence="8">Putative GTP-binding protein YjiA</fullName>
    </submittedName>
</protein>
<dbReference type="InterPro" id="IPR051316">
    <property type="entry name" value="Zinc-reg_GTPase_activator"/>
</dbReference>
<evidence type="ECO:0000256" key="3">
    <source>
        <dbReference type="ARBA" id="ARBA00023186"/>
    </source>
</evidence>
<dbReference type="GO" id="GO:0000166">
    <property type="term" value="F:nucleotide binding"/>
    <property type="evidence" value="ECO:0007669"/>
    <property type="project" value="UniProtKB-KW"/>
</dbReference>
<organism evidence="8 9">
    <name type="scientific">Robinsoniella peoriensis</name>
    <dbReference type="NCBI Taxonomy" id="180332"/>
    <lineage>
        <taxon>Bacteria</taxon>
        <taxon>Bacillati</taxon>
        <taxon>Bacillota</taxon>
        <taxon>Clostridia</taxon>
        <taxon>Lachnospirales</taxon>
        <taxon>Lachnospiraceae</taxon>
        <taxon>Robinsoniella</taxon>
    </lineage>
</organism>
<dbReference type="Gene3D" id="3.40.50.300">
    <property type="entry name" value="P-loop containing nucleotide triphosphate hydrolases"/>
    <property type="match status" value="1"/>
</dbReference>
<evidence type="ECO:0000256" key="4">
    <source>
        <dbReference type="ARBA" id="ARBA00034320"/>
    </source>
</evidence>
<gene>
    <name evidence="8" type="primary">yjiA_4</name>
    <name evidence="8" type="ORF">DSM106044_03236</name>
</gene>
<dbReference type="SUPFAM" id="SSF52540">
    <property type="entry name" value="P-loop containing nucleoside triphosphate hydrolases"/>
    <property type="match status" value="1"/>
</dbReference>
<comment type="caution">
    <text evidence="8">The sequence shown here is derived from an EMBL/GenBank/DDBJ whole genome shotgun (WGS) entry which is preliminary data.</text>
</comment>
<feature type="domain" description="CobW C-terminal" evidence="7">
    <location>
        <begin position="241"/>
        <end position="326"/>
    </location>
</feature>
<evidence type="ECO:0000256" key="2">
    <source>
        <dbReference type="ARBA" id="ARBA00022801"/>
    </source>
</evidence>
<dbReference type="InterPro" id="IPR011629">
    <property type="entry name" value="CobW-like_C"/>
</dbReference>
<evidence type="ECO:0000256" key="1">
    <source>
        <dbReference type="ARBA" id="ARBA00022741"/>
    </source>
</evidence>
<proteinExistence type="inferred from homology"/>
<dbReference type="PANTHER" id="PTHR13748">
    <property type="entry name" value="COBW-RELATED"/>
    <property type="match status" value="1"/>
</dbReference>
<dbReference type="STRING" id="180332.GCA_000797495_00955"/>
<evidence type="ECO:0000256" key="5">
    <source>
        <dbReference type="ARBA" id="ARBA00049117"/>
    </source>
</evidence>
<keyword evidence="1" id="KW-0547">Nucleotide-binding</keyword>
<dbReference type="AlphaFoldDB" id="A0A4U8Q524"/>
<name>A0A4U8Q524_9FIRM</name>
<dbReference type="InterPro" id="IPR036627">
    <property type="entry name" value="CobW-likC_sf"/>
</dbReference>
<comment type="similarity">
    <text evidence="4">Belongs to the SIMIBI class G3E GTPase family. ZNG1 subfamily.</text>
</comment>
<dbReference type="RefSeq" id="WP_138002961.1">
    <property type="nucleotide sequence ID" value="NZ_QGQD01000061.1"/>
</dbReference>
<dbReference type="Pfam" id="PF02492">
    <property type="entry name" value="cobW"/>
    <property type="match status" value="1"/>
</dbReference>
<comment type="catalytic activity">
    <reaction evidence="5">
        <text>GTP + H2O = GDP + phosphate + H(+)</text>
        <dbReference type="Rhea" id="RHEA:19669"/>
        <dbReference type="ChEBI" id="CHEBI:15377"/>
        <dbReference type="ChEBI" id="CHEBI:15378"/>
        <dbReference type="ChEBI" id="CHEBI:37565"/>
        <dbReference type="ChEBI" id="CHEBI:43474"/>
        <dbReference type="ChEBI" id="CHEBI:58189"/>
    </reaction>
    <physiologicalReaction direction="left-to-right" evidence="5">
        <dbReference type="Rhea" id="RHEA:19670"/>
    </physiologicalReaction>
</comment>
<dbReference type="PANTHER" id="PTHR13748:SF62">
    <property type="entry name" value="COBW DOMAIN-CONTAINING PROTEIN"/>
    <property type="match status" value="1"/>
</dbReference>
<dbReference type="Proteomes" id="UP000306509">
    <property type="component" value="Unassembled WGS sequence"/>
</dbReference>
<evidence type="ECO:0000313" key="8">
    <source>
        <dbReference type="EMBL" id="TLC99934.1"/>
    </source>
</evidence>
<dbReference type="GO" id="GO:0016787">
    <property type="term" value="F:hydrolase activity"/>
    <property type="evidence" value="ECO:0007669"/>
    <property type="project" value="UniProtKB-KW"/>
</dbReference>
<dbReference type="EMBL" id="QGQD01000061">
    <property type="protein sequence ID" value="TLC99934.1"/>
    <property type="molecule type" value="Genomic_DNA"/>
</dbReference>
<sequence>MTKINIISGFLGAGKTTLIQKLLREVFQKEKILLIENEFGEIGIDGGLLKGTGIEIREMNSGCICCSLKGEFRKALEEVLKKYSPDRILIEPSGVGKLSDVIKAVQEMKGKQSVILESSLTVADVMKFGLYQKNFGEFFNDQVRNADTILLSRTDKADRAKIIECREEIRKVNPKASVITTPLEKLKGLQILEVMEGKAEDTGGKKKDVFHEKGGHEKSLHHRNAPRVCSCESHHHSDEIFSSWSKETAKVFTKQELDQILKKLDEDTVNGMVLRAKGSVESIKGEWIYFNMVPGEWEIIKGEPQYTGKVCVIGTSLDTERLQELFVDK</sequence>
<keyword evidence="3" id="KW-0143">Chaperone</keyword>
<dbReference type="Pfam" id="PF07683">
    <property type="entry name" value="CobW_C"/>
    <property type="match status" value="1"/>
</dbReference>
<dbReference type="InterPro" id="IPR027417">
    <property type="entry name" value="P-loop_NTPase"/>
</dbReference>
<dbReference type="CDD" id="cd03112">
    <property type="entry name" value="CobW-like"/>
    <property type="match status" value="1"/>
</dbReference>
<dbReference type="GO" id="GO:0005737">
    <property type="term" value="C:cytoplasm"/>
    <property type="evidence" value="ECO:0007669"/>
    <property type="project" value="TreeGrafter"/>
</dbReference>
<keyword evidence="9" id="KW-1185">Reference proteome</keyword>
<accession>A0A4U8Q524</accession>